<name>A0ABR4NDS0_9FUNG</name>
<proteinExistence type="predicted"/>
<evidence type="ECO:0000256" key="1">
    <source>
        <dbReference type="SAM" id="MobiDB-lite"/>
    </source>
</evidence>
<dbReference type="Proteomes" id="UP001527925">
    <property type="component" value="Unassembled WGS sequence"/>
</dbReference>
<organism evidence="2 3">
    <name type="scientific">Polyrhizophydium stewartii</name>
    <dbReference type="NCBI Taxonomy" id="2732419"/>
    <lineage>
        <taxon>Eukaryota</taxon>
        <taxon>Fungi</taxon>
        <taxon>Fungi incertae sedis</taxon>
        <taxon>Chytridiomycota</taxon>
        <taxon>Chytridiomycota incertae sedis</taxon>
        <taxon>Chytridiomycetes</taxon>
        <taxon>Rhizophydiales</taxon>
        <taxon>Rhizophydiales incertae sedis</taxon>
        <taxon>Polyrhizophydium</taxon>
    </lineage>
</organism>
<keyword evidence="3" id="KW-1185">Reference proteome</keyword>
<gene>
    <name evidence="2" type="ORF">HK105_202546</name>
</gene>
<evidence type="ECO:0008006" key="4">
    <source>
        <dbReference type="Google" id="ProtNLM"/>
    </source>
</evidence>
<feature type="compositionally biased region" description="Polar residues" evidence="1">
    <location>
        <begin position="1"/>
        <end position="10"/>
    </location>
</feature>
<sequence length="574" mass="62715">MRPSGSSATLQGKRPHLTKNFFGHSGSPSGSSAALGLHTPTSPAAMGIFGGSSTQRDDWDFTPRPAASIVSLQLPPSIPSLERMSPELWAWIHACDIHRAGSLDFAPFHAPVSSGAPVYTRVFSPAGDPLEIPKHLLDYSDATTAGVAPAAEQHPLDMFEPVPAAAHGVARDNSNGHHNNRLAAGTLKRRKPVPSLPGLPQAAHDIGSSLATPQERAKFRRFFLQIVDLHLKQVPQGEHVIGVVTVSGHKRCTSVLPLFNDPNGPRGYPVTSRPLEGFLFDVPETQPEFVVNIRLYTKSVDTDSISGTSHVGSSAASLHGSPSIESFSSHASSFKRPLSFFGSKRTAASNLPLFGKFHERDAFRFPASPTALGTLLGEVAFTLPTFHAFSKVTGVHSMLNTVGKKEIAKINLQMGMVIDEEYWPEPEVPLGLTHNEDFINFLLMTPGGLIWRKYFVVAAIEGLYIFDPEYRQRKKPIAWLPFSMIVQVSKTNVELMAAPSTMLLTISLPWQSDERVPTAAVGEDWRECVVAGAEIISRNRASIYIAADSRDRAWTWAEYFSRPQPQPRGRVLQF</sequence>
<evidence type="ECO:0000313" key="3">
    <source>
        <dbReference type="Proteomes" id="UP001527925"/>
    </source>
</evidence>
<protein>
    <recommendedName>
        <fullName evidence="4">PH domain-containing protein</fullName>
    </recommendedName>
</protein>
<accession>A0ABR4NDS0</accession>
<comment type="caution">
    <text evidence="2">The sequence shown here is derived from an EMBL/GenBank/DDBJ whole genome shotgun (WGS) entry which is preliminary data.</text>
</comment>
<feature type="region of interest" description="Disordered" evidence="1">
    <location>
        <begin position="1"/>
        <end position="33"/>
    </location>
</feature>
<evidence type="ECO:0000313" key="2">
    <source>
        <dbReference type="EMBL" id="KAL2917673.1"/>
    </source>
</evidence>
<dbReference type="EMBL" id="JADGIZ020000009">
    <property type="protein sequence ID" value="KAL2917673.1"/>
    <property type="molecule type" value="Genomic_DNA"/>
</dbReference>
<reference evidence="2 3" key="1">
    <citation type="submission" date="2023-09" db="EMBL/GenBank/DDBJ databases">
        <title>Pangenome analysis of Batrachochytrium dendrobatidis and related Chytrids.</title>
        <authorList>
            <person name="Yacoub M.N."/>
            <person name="Stajich J.E."/>
            <person name="James T.Y."/>
        </authorList>
    </citation>
    <scope>NUCLEOTIDE SEQUENCE [LARGE SCALE GENOMIC DNA]</scope>
    <source>
        <strain evidence="2 3">JEL0888</strain>
    </source>
</reference>
<feature type="compositionally biased region" description="Low complexity" evidence="1">
    <location>
        <begin position="23"/>
        <end position="33"/>
    </location>
</feature>